<comment type="caution">
    <text evidence="2">The sequence shown here is derived from an EMBL/GenBank/DDBJ whole genome shotgun (WGS) entry which is preliminary data.</text>
</comment>
<dbReference type="Proteomes" id="UP001271792">
    <property type="component" value="Unassembled WGS sequence"/>
</dbReference>
<dbReference type="EMBL" id="JAXAVV010000017">
    <property type="protein sequence ID" value="MDX8053802.1"/>
    <property type="molecule type" value="Genomic_DNA"/>
</dbReference>
<gene>
    <name evidence="2" type="ORF">SK571_30915</name>
</gene>
<dbReference type="InterPro" id="IPR011990">
    <property type="entry name" value="TPR-like_helical_dom_sf"/>
</dbReference>
<protein>
    <submittedName>
        <fullName evidence="2">NB-ARC domain-containing protein</fullName>
    </submittedName>
</protein>
<dbReference type="Pfam" id="PF00931">
    <property type="entry name" value="NB-ARC"/>
    <property type="match status" value="1"/>
</dbReference>
<dbReference type="SUPFAM" id="SSF47413">
    <property type="entry name" value="lambda repressor-like DNA-binding domains"/>
    <property type="match status" value="1"/>
</dbReference>
<evidence type="ECO:0000259" key="1">
    <source>
        <dbReference type="PROSITE" id="PS50943"/>
    </source>
</evidence>
<dbReference type="Gene3D" id="1.10.260.40">
    <property type="entry name" value="lambda repressor-like DNA-binding domains"/>
    <property type="match status" value="1"/>
</dbReference>
<dbReference type="CDD" id="cd00093">
    <property type="entry name" value="HTH_XRE"/>
    <property type="match status" value="1"/>
</dbReference>
<name>A0ABU4U108_9PSEU</name>
<dbReference type="PROSITE" id="PS50943">
    <property type="entry name" value="HTH_CROC1"/>
    <property type="match status" value="1"/>
</dbReference>
<organism evidence="2 3">
    <name type="scientific">Lentzea kristufekii</name>
    <dbReference type="NCBI Taxonomy" id="3095430"/>
    <lineage>
        <taxon>Bacteria</taxon>
        <taxon>Bacillati</taxon>
        <taxon>Actinomycetota</taxon>
        <taxon>Actinomycetes</taxon>
        <taxon>Pseudonocardiales</taxon>
        <taxon>Pseudonocardiaceae</taxon>
        <taxon>Lentzea</taxon>
    </lineage>
</organism>
<dbReference type="PANTHER" id="PTHR47691">
    <property type="entry name" value="REGULATOR-RELATED"/>
    <property type="match status" value="1"/>
</dbReference>
<feature type="domain" description="HTH cro/C1-type" evidence="1">
    <location>
        <begin position="16"/>
        <end position="63"/>
    </location>
</feature>
<dbReference type="PRINTS" id="PR00364">
    <property type="entry name" value="DISEASERSIST"/>
</dbReference>
<dbReference type="Pfam" id="PF01381">
    <property type="entry name" value="HTH_3"/>
    <property type="match status" value="1"/>
</dbReference>
<sequence>MSGSRHANPQTFGQGLRTLRAEQQKSLAALSADSNVSRSYLGNLEHDRSVPGPEIAAAIDAALSAGGRLIKLAAPKPRTRPARDRVRPDQLPVAIRGFTPRAELLKEAEEALATHAGVIAFDGPAGVGKTAFAVTWAHSIADAFPDGVLFADLRGYAADPPDAPAFVLRGFLRSLGIAPSDIPSDLAERAALYRTLLAGTRTLVVLDNAVDDEQVRQLLPGSASCLAVITSRNRLSGVVVREGAVRITVQPMTADEAHELLRSVVGPRIDTDLDAAQVIADRAGRLPLALRIAAERASRWLNTPLRALANELARRQPLDVFAVNDTLAVRTVLSYSHDALPAKMSNTFRLLGLHPGGPVRIEAAAALMDQPPSQALGHLSALASIHLLDQTTEDRFVMHDLVHSYALELAREHNSHQDNAAALERLVRFYLTTGAAATRILWPSRPRSGLSLPKNDLTTLMFRDPAQALNWFEEELRLLVQLVRCGARWNVTSVAYLPVVISEMLCHRRAWSWWMPALWEALAMARQGGHRDAEAWILETLGDASIDADDKAASMNLYREAMAIRAELDDCGGLAIGHVGLAKAFSKVGAYDAAIAHCENARKISVEVDDMWQYSVATAHLAMARAALGLVVEARDLLSATRVALDDAGDLMSSGRVAMLQAKLAETAGEHGLAVQHLDDALRIFGRVGDVWSQTHIHSRLGALHANCGDHRAARRARVTGAELLTGDIEPAATRYASR</sequence>
<reference evidence="2 3" key="1">
    <citation type="submission" date="2023-11" db="EMBL/GenBank/DDBJ databases">
        <title>Lentzea sokolovensis, sp. nov., Lentzea kristufkii, sp. nov., and Lentzea miocenensis, sp. nov., rare actinobacteria from Sokolov Coal Basin, Miocene lacustrine sediment, Czech Republic.</title>
        <authorList>
            <person name="Lara A."/>
            <person name="Kotroba L."/>
            <person name="Nouioui I."/>
            <person name="Neumann-Schaal M."/>
            <person name="Mast Y."/>
            <person name="Chronakova A."/>
        </authorList>
    </citation>
    <scope>NUCLEOTIDE SEQUENCE [LARGE SCALE GENOMIC DNA]</scope>
    <source>
        <strain evidence="2 3">BCCO 10_0798</strain>
    </source>
</reference>
<keyword evidence="3" id="KW-1185">Reference proteome</keyword>
<dbReference type="PANTHER" id="PTHR47691:SF3">
    <property type="entry name" value="HTH-TYPE TRANSCRIPTIONAL REGULATOR RV0890C-RELATED"/>
    <property type="match status" value="1"/>
</dbReference>
<dbReference type="InterPro" id="IPR027417">
    <property type="entry name" value="P-loop_NTPase"/>
</dbReference>
<proteinExistence type="predicted"/>
<dbReference type="Gene3D" id="3.40.50.300">
    <property type="entry name" value="P-loop containing nucleotide triphosphate hydrolases"/>
    <property type="match status" value="1"/>
</dbReference>
<dbReference type="InterPro" id="IPR002182">
    <property type="entry name" value="NB-ARC"/>
</dbReference>
<dbReference type="SMART" id="SM00530">
    <property type="entry name" value="HTH_XRE"/>
    <property type="match status" value="1"/>
</dbReference>
<dbReference type="SUPFAM" id="SSF48452">
    <property type="entry name" value="TPR-like"/>
    <property type="match status" value="1"/>
</dbReference>
<evidence type="ECO:0000313" key="2">
    <source>
        <dbReference type="EMBL" id="MDX8053802.1"/>
    </source>
</evidence>
<dbReference type="SUPFAM" id="SSF52540">
    <property type="entry name" value="P-loop containing nucleoside triphosphate hydrolases"/>
    <property type="match status" value="1"/>
</dbReference>
<dbReference type="InterPro" id="IPR001387">
    <property type="entry name" value="Cro/C1-type_HTH"/>
</dbReference>
<dbReference type="InterPro" id="IPR010982">
    <property type="entry name" value="Lambda_DNA-bd_dom_sf"/>
</dbReference>
<dbReference type="RefSeq" id="WP_319987602.1">
    <property type="nucleotide sequence ID" value="NZ_JAXAVV010000017.1"/>
</dbReference>
<dbReference type="Gene3D" id="1.25.40.10">
    <property type="entry name" value="Tetratricopeptide repeat domain"/>
    <property type="match status" value="1"/>
</dbReference>
<evidence type="ECO:0000313" key="3">
    <source>
        <dbReference type="Proteomes" id="UP001271792"/>
    </source>
</evidence>
<accession>A0ABU4U108</accession>